<evidence type="ECO:0000259" key="1">
    <source>
        <dbReference type="Pfam" id="PF17032"/>
    </source>
</evidence>
<comment type="caution">
    <text evidence="2">The sequence shown here is derived from an EMBL/GenBank/DDBJ whole genome shotgun (WGS) entry which is preliminary data.</text>
</comment>
<dbReference type="STRING" id="897.B2D07_15360"/>
<accession>S7TF63</accession>
<dbReference type="PANTHER" id="PTHR36718:SF1">
    <property type="entry name" value="DOUBLE ZINC RIBBON PROTEIN MJ0416"/>
    <property type="match status" value="1"/>
</dbReference>
<dbReference type="Pfam" id="PF17032">
    <property type="entry name" value="Zn_ribbon_15"/>
    <property type="match status" value="1"/>
</dbReference>
<protein>
    <recommendedName>
        <fullName evidence="1">Zinc-ribbon 15 domain-containing protein</fullName>
    </recommendedName>
</protein>
<dbReference type="RefSeq" id="WP_020877653.1">
    <property type="nucleotide sequence ID" value="NZ_ATHJ01000105.1"/>
</dbReference>
<dbReference type="InterPro" id="IPR053281">
    <property type="entry name" value="Double_zinc_ribbon"/>
</dbReference>
<keyword evidence="3" id="KW-1185">Reference proteome</keyword>
<evidence type="ECO:0000313" key="2">
    <source>
        <dbReference type="EMBL" id="EPR35837.1"/>
    </source>
</evidence>
<sequence>MFFLIGGITPRIKVLDEKPVICPVCGLAQAYHKRVDYWLNLFFIPVVRIRKGEPFLMCERCERQIHEMGEEYLAAVDRMNARCRYCGRALHPEFRYCPHCGKAVSTPSGASTPES</sequence>
<dbReference type="PANTHER" id="PTHR36718">
    <property type="entry name" value="OS05G0435400 PROTEIN"/>
    <property type="match status" value="1"/>
</dbReference>
<dbReference type="OrthoDB" id="5515715at2"/>
<reference evidence="2 3" key="1">
    <citation type="journal article" date="2013" name="Genome Announc.">
        <title>Draft genome sequences for three mercury-methylating, sulfate-reducing bacteria.</title>
        <authorList>
            <person name="Brown S.D."/>
            <person name="Hurt R.A.Jr."/>
            <person name="Gilmour C.C."/>
            <person name="Elias D.A."/>
        </authorList>
    </citation>
    <scope>NUCLEOTIDE SEQUENCE [LARGE SCALE GENOMIC DNA]</scope>
    <source>
        <strain evidence="2 3">DSM 2059</strain>
    </source>
</reference>
<dbReference type="InterPro" id="IPR031493">
    <property type="entry name" value="Zinc_ribbon_15"/>
</dbReference>
<gene>
    <name evidence="2" type="ORF">dsmv_0542</name>
</gene>
<name>S7TF63_DESML</name>
<organism evidence="2 3">
    <name type="scientific">Desulfococcus multivorans DSM 2059</name>
    <dbReference type="NCBI Taxonomy" id="1121405"/>
    <lineage>
        <taxon>Bacteria</taxon>
        <taxon>Pseudomonadati</taxon>
        <taxon>Thermodesulfobacteriota</taxon>
        <taxon>Desulfobacteria</taxon>
        <taxon>Desulfobacterales</taxon>
        <taxon>Desulfococcaceae</taxon>
        <taxon>Desulfococcus</taxon>
    </lineage>
</organism>
<dbReference type="EMBL" id="ATHJ01000105">
    <property type="protein sequence ID" value="EPR35837.1"/>
    <property type="molecule type" value="Genomic_DNA"/>
</dbReference>
<dbReference type="AlphaFoldDB" id="S7TF63"/>
<feature type="domain" description="Zinc-ribbon 15" evidence="1">
    <location>
        <begin position="20"/>
        <end position="101"/>
    </location>
</feature>
<evidence type="ECO:0000313" key="3">
    <source>
        <dbReference type="Proteomes" id="UP000014977"/>
    </source>
</evidence>
<dbReference type="Proteomes" id="UP000014977">
    <property type="component" value="Unassembled WGS sequence"/>
</dbReference>
<proteinExistence type="predicted"/>